<evidence type="ECO:0000313" key="3">
    <source>
        <dbReference type="Proteomes" id="UP000243547"/>
    </source>
</evidence>
<organism evidence="2 3">
    <name type="scientific">Anaerobranca californiensis DSM 14826</name>
    <dbReference type="NCBI Taxonomy" id="1120989"/>
    <lineage>
        <taxon>Bacteria</taxon>
        <taxon>Bacillati</taxon>
        <taxon>Bacillota</taxon>
        <taxon>Clostridia</taxon>
        <taxon>Eubacteriales</taxon>
        <taxon>Proteinivoracaceae</taxon>
        <taxon>Anaerobranca</taxon>
    </lineage>
</organism>
<dbReference type="Proteomes" id="UP000243547">
    <property type="component" value="Unassembled WGS sequence"/>
</dbReference>
<dbReference type="InterPro" id="IPR029052">
    <property type="entry name" value="Metallo-depent_PP-like"/>
</dbReference>
<name>A0A1M6LKA6_9FIRM</name>
<proteinExistence type="predicted"/>
<dbReference type="InterPro" id="IPR050535">
    <property type="entry name" value="DNA_Repair-Maintenance_Comp"/>
</dbReference>
<dbReference type="RefSeq" id="WP_072906076.1">
    <property type="nucleotide sequence ID" value="NZ_FRAI01000005.1"/>
</dbReference>
<dbReference type="GO" id="GO:0004527">
    <property type="term" value="F:exonuclease activity"/>
    <property type="evidence" value="ECO:0007669"/>
    <property type="project" value="UniProtKB-KW"/>
</dbReference>
<feature type="domain" description="Calcineurin-like phosphoesterase" evidence="1">
    <location>
        <begin position="3"/>
        <end position="200"/>
    </location>
</feature>
<dbReference type="PANTHER" id="PTHR30337">
    <property type="entry name" value="COMPONENT OF ATP-DEPENDENT DSDNA EXONUCLEASE"/>
    <property type="match status" value="1"/>
</dbReference>
<keyword evidence="3" id="KW-1185">Reference proteome</keyword>
<dbReference type="STRING" id="1120989.SAMN02745227_00542"/>
<dbReference type="OrthoDB" id="9773856at2"/>
<protein>
    <submittedName>
        <fullName evidence="2">DNA repair exonuclease SbcCD nuclease subunit</fullName>
    </submittedName>
</protein>
<dbReference type="EMBL" id="FRAI01000005">
    <property type="protein sequence ID" value="SHJ71568.1"/>
    <property type="molecule type" value="Genomic_DNA"/>
</dbReference>
<evidence type="ECO:0000259" key="1">
    <source>
        <dbReference type="Pfam" id="PF00149"/>
    </source>
</evidence>
<keyword evidence="2" id="KW-0378">Hydrolase</keyword>
<dbReference type="InterPro" id="IPR004843">
    <property type="entry name" value="Calcineurin-like_PHP"/>
</dbReference>
<dbReference type="Gene3D" id="3.60.21.10">
    <property type="match status" value="1"/>
</dbReference>
<dbReference type="PANTHER" id="PTHR30337:SF7">
    <property type="entry name" value="PHOSPHOESTERASE"/>
    <property type="match status" value="1"/>
</dbReference>
<dbReference type="AlphaFoldDB" id="A0A1M6LKA6"/>
<dbReference type="SUPFAM" id="SSF56300">
    <property type="entry name" value="Metallo-dependent phosphatases"/>
    <property type="match status" value="1"/>
</dbReference>
<keyword evidence="2" id="KW-0540">Nuclease</keyword>
<gene>
    <name evidence="2" type="ORF">SAMN02745227_00542</name>
</gene>
<dbReference type="Pfam" id="PF00149">
    <property type="entry name" value="Metallophos"/>
    <property type="match status" value="1"/>
</dbReference>
<evidence type="ECO:0000313" key="2">
    <source>
        <dbReference type="EMBL" id="SHJ71568.1"/>
    </source>
</evidence>
<keyword evidence="2" id="KW-0269">Exonuclease</keyword>
<accession>A0A1M6LKA6</accession>
<sequence length="368" mass="42787">MALKIFLTGDNHIGKKWNSNSYSENLKKELREARINNLMQLINFANDQQCDLFVIAGDLFDQVKVAKREIDAVGKILKEFSGTVLVMPGNHDYYDGQGKLWEDFQKVKGDNTLLLNKWQPYYLDDLDVVVYPAYCHQKHCQHHLLDWIKREEKGVLHIGIGHGALQNLSPDLDNRYFQMTERELEKTGLDLWLLGHTHIPYPGEKEVQNQKIFNAGTPEPDGLDCKHPGYAWLITVEEDKEVSGKLIETGIYKFYDLEKEIQHEFDLEKLVEELLQNNPERKIVRLKLAGRVTRELLDKILVDLKEVEEQLAALEIDNSLKLKITEEDIQKEFSENSFPYKILKTILEEDEDALQLAYELIRGCKYEN</sequence>
<reference evidence="3" key="1">
    <citation type="submission" date="2016-11" db="EMBL/GenBank/DDBJ databases">
        <authorList>
            <person name="Varghese N."/>
            <person name="Submissions S."/>
        </authorList>
    </citation>
    <scope>NUCLEOTIDE SEQUENCE [LARGE SCALE GENOMIC DNA]</scope>
    <source>
        <strain evidence="3">DSM 14826</strain>
    </source>
</reference>